<keyword evidence="6 10" id="KW-0735">Signal-anchor</keyword>
<dbReference type="InterPro" id="IPR004329">
    <property type="entry name" value="CcmE"/>
</dbReference>
<dbReference type="NCBIfam" id="NF009727">
    <property type="entry name" value="PRK13254.1-1"/>
    <property type="match status" value="1"/>
</dbReference>
<keyword evidence="4 10" id="KW-0479">Metal-binding</keyword>
<comment type="subcellular location">
    <subcellularLocation>
        <location evidence="10">Cell membrane</location>
        <topology evidence="10">Single-pass type II membrane protein</topology>
    </subcellularLocation>
    <subcellularLocation>
        <location evidence="1">Membrane</location>
    </subcellularLocation>
</comment>
<evidence type="ECO:0000256" key="10">
    <source>
        <dbReference type="HAMAP-Rule" id="MF_01959"/>
    </source>
</evidence>
<dbReference type="HAMAP" id="MF_01959">
    <property type="entry name" value="CcmE"/>
    <property type="match status" value="1"/>
</dbReference>
<feature type="binding site" description="covalent" evidence="10">
    <location>
        <position position="122"/>
    </location>
    <ligand>
        <name>heme</name>
        <dbReference type="ChEBI" id="CHEBI:30413"/>
    </ligand>
</feature>
<reference evidence="12 13" key="1">
    <citation type="submission" date="2023-10" db="EMBL/GenBank/DDBJ databases">
        <title>Novel methanotroph of the genus Methylocapsa from a subarctic wetland.</title>
        <authorList>
            <person name="Belova S.E."/>
            <person name="Oshkin I.Y."/>
            <person name="Miroshnikov K."/>
            <person name="Dedysh S.N."/>
        </authorList>
    </citation>
    <scope>NUCLEOTIDE SEQUENCE [LARGE SCALE GENOMIC DNA]</scope>
    <source>
        <strain evidence="12 13">RX1</strain>
    </source>
</reference>
<dbReference type="EMBL" id="CP136862">
    <property type="protein sequence ID" value="WOJ89566.1"/>
    <property type="molecule type" value="Genomic_DNA"/>
</dbReference>
<evidence type="ECO:0000313" key="12">
    <source>
        <dbReference type="EMBL" id="WOJ89566.1"/>
    </source>
</evidence>
<dbReference type="PANTHER" id="PTHR34128">
    <property type="entry name" value="CYTOCHROME C-TYPE BIOGENESIS PROTEIN CCME HOMOLOG, MITOCHONDRIAL"/>
    <property type="match status" value="1"/>
</dbReference>
<feature type="topological domain" description="Cytoplasmic" evidence="10">
    <location>
        <begin position="1"/>
        <end position="7"/>
    </location>
</feature>
<dbReference type="NCBIfam" id="NF009729">
    <property type="entry name" value="PRK13254.1-3"/>
    <property type="match status" value="1"/>
</dbReference>
<organism evidence="12 13">
    <name type="scientific">Methylocapsa polymorpha</name>
    <dbReference type="NCBI Taxonomy" id="3080828"/>
    <lineage>
        <taxon>Bacteria</taxon>
        <taxon>Pseudomonadati</taxon>
        <taxon>Pseudomonadota</taxon>
        <taxon>Alphaproteobacteria</taxon>
        <taxon>Hyphomicrobiales</taxon>
        <taxon>Beijerinckiaceae</taxon>
        <taxon>Methylocapsa</taxon>
    </lineage>
</organism>
<keyword evidence="9 10" id="KW-0472">Membrane</keyword>
<gene>
    <name evidence="10 12" type="primary">ccmE</name>
    <name evidence="10" type="synonym">cycJ</name>
    <name evidence="12" type="ORF">RZS28_17555</name>
</gene>
<keyword evidence="3 10" id="KW-0812">Transmembrane</keyword>
<evidence type="ECO:0000256" key="6">
    <source>
        <dbReference type="ARBA" id="ARBA00022968"/>
    </source>
</evidence>
<evidence type="ECO:0000256" key="11">
    <source>
        <dbReference type="SAM" id="MobiDB-lite"/>
    </source>
</evidence>
<feature type="region of interest" description="Disordered" evidence="11">
    <location>
        <begin position="142"/>
        <end position="161"/>
    </location>
</feature>
<evidence type="ECO:0000256" key="1">
    <source>
        <dbReference type="ARBA" id="ARBA00004370"/>
    </source>
</evidence>
<keyword evidence="13" id="KW-1185">Reference proteome</keyword>
<evidence type="ECO:0000256" key="4">
    <source>
        <dbReference type="ARBA" id="ARBA00022723"/>
    </source>
</evidence>
<dbReference type="InterPro" id="IPR012340">
    <property type="entry name" value="NA-bd_OB-fold"/>
</dbReference>
<keyword evidence="8 10" id="KW-0408">Iron</keyword>
<evidence type="ECO:0000256" key="3">
    <source>
        <dbReference type="ARBA" id="ARBA00022692"/>
    </source>
</evidence>
<dbReference type="NCBIfam" id="NF009731">
    <property type="entry name" value="PRK13254.1-5"/>
    <property type="match status" value="1"/>
</dbReference>
<evidence type="ECO:0000256" key="9">
    <source>
        <dbReference type="ARBA" id="ARBA00023136"/>
    </source>
</evidence>
<keyword evidence="7 10" id="KW-1133">Transmembrane helix</keyword>
<evidence type="ECO:0000256" key="5">
    <source>
        <dbReference type="ARBA" id="ARBA00022748"/>
    </source>
</evidence>
<keyword evidence="10" id="KW-1003">Cell membrane</keyword>
<dbReference type="Pfam" id="PF03100">
    <property type="entry name" value="CcmE"/>
    <property type="match status" value="1"/>
</dbReference>
<evidence type="ECO:0000256" key="2">
    <source>
        <dbReference type="ARBA" id="ARBA00022617"/>
    </source>
</evidence>
<keyword evidence="5 10" id="KW-0201">Cytochrome c-type biogenesis</keyword>
<keyword evidence="2 10" id="KW-0349">Heme</keyword>
<dbReference type="PANTHER" id="PTHR34128:SF2">
    <property type="entry name" value="CYTOCHROME C-TYPE BIOGENESIS PROTEIN CCME HOMOLOG, MITOCHONDRIAL"/>
    <property type="match status" value="1"/>
</dbReference>
<feature type="binding site" description="axial binding residue" evidence="10">
    <location>
        <position position="126"/>
    </location>
    <ligand>
        <name>heme</name>
        <dbReference type="ChEBI" id="CHEBI:30413"/>
    </ligand>
    <ligandPart>
        <name>Fe</name>
        <dbReference type="ChEBI" id="CHEBI:18248"/>
    </ligandPart>
</feature>
<sequence>MTRKQRRLVLIASAGVALSLAAGLVLFALRDNIVFFYGPSELAQKAPHAGTRLRIGGLVKQGSLVHENGESVRFAITDTKQEVEVAYTGLLPDLFREGQGVVAEGSLGADNVFHADSILAKHDERYMPRDVADALKKQGVWQEGSQAASAGKSEPAGVVRQ</sequence>
<accession>A0ABZ0HUJ8</accession>
<proteinExistence type="inferred from homology"/>
<dbReference type="InterPro" id="IPR036127">
    <property type="entry name" value="CcmE-like_sf"/>
</dbReference>
<evidence type="ECO:0000256" key="7">
    <source>
        <dbReference type="ARBA" id="ARBA00022989"/>
    </source>
</evidence>
<dbReference type="Gene3D" id="2.40.50.140">
    <property type="entry name" value="Nucleic acid-binding proteins"/>
    <property type="match status" value="1"/>
</dbReference>
<comment type="similarity">
    <text evidence="10">Belongs to the CcmE/CycJ family.</text>
</comment>
<comment type="function">
    <text evidence="10">Heme chaperone required for the biogenesis of c-type cytochromes. Transiently binds heme delivered by CcmC and transfers the heme to apo-cytochromes in a process facilitated by CcmF and CcmH.</text>
</comment>
<name>A0ABZ0HUJ8_9HYPH</name>
<evidence type="ECO:0000313" key="13">
    <source>
        <dbReference type="Proteomes" id="UP001626536"/>
    </source>
</evidence>
<dbReference type="RefSeq" id="WP_407339012.1">
    <property type="nucleotide sequence ID" value="NZ_CP136862.1"/>
</dbReference>
<dbReference type="SUPFAM" id="SSF82093">
    <property type="entry name" value="Heme chaperone CcmE"/>
    <property type="match status" value="1"/>
</dbReference>
<dbReference type="Proteomes" id="UP001626536">
    <property type="component" value="Chromosome"/>
</dbReference>
<protein>
    <recommendedName>
        <fullName evidence="10">Cytochrome c-type biogenesis protein CcmE</fullName>
    </recommendedName>
    <alternativeName>
        <fullName evidence="10">Cytochrome c maturation protein E</fullName>
    </alternativeName>
    <alternativeName>
        <fullName evidence="10">Heme chaperone CcmE</fullName>
    </alternativeName>
</protein>
<evidence type="ECO:0000256" key="8">
    <source>
        <dbReference type="ARBA" id="ARBA00023004"/>
    </source>
</evidence>
<feature type="topological domain" description="Extracellular" evidence="10">
    <location>
        <begin position="29"/>
        <end position="161"/>
    </location>
</feature>